<dbReference type="SMART" id="SM00100">
    <property type="entry name" value="cNMP"/>
    <property type="match status" value="1"/>
</dbReference>
<dbReference type="InterPro" id="IPR050397">
    <property type="entry name" value="Env_Response_Regulators"/>
</dbReference>
<accession>A0ABT1WPK4</accession>
<reference evidence="6" key="2">
    <citation type="journal article" date="2023" name="Curr. Microbiol.">
        <title>Granulicatella seriolae sp. nov., a Novel Facultative Anaerobe Isolated from Yellowtail Marine Fish.</title>
        <authorList>
            <person name="Lee M."/>
            <person name="Choi Y.J."/>
            <person name="Farooq A."/>
            <person name="Jeong J.B."/>
            <person name="Jung M.Y."/>
        </authorList>
    </citation>
    <scope>NUCLEOTIDE SEQUENCE</scope>
    <source>
        <strain evidence="6">S8</strain>
    </source>
</reference>
<reference evidence="6" key="1">
    <citation type="submission" date="2022-07" db="EMBL/GenBank/DDBJ databases">
        <authorList>
            <person name="Jung M.-Y."/>
            <person name="Lee M."/>
        </authorList>
    </citation>
    <scope>NUCLEOTIDE SEQUENCE</scope>
    <source>
        <strain evidence="6">S8</strain>
    </source>
</reference>
<dbReference type="PANTHER" id="PTHR24567:SF74">
    <property type="entry name" value="HTH-TYPE TRANSCRIPTIONAL REGULATOR ARCR"/>
    <property type="match status" value="1"/>
</dbReference>
<sequence>MRTSHSQKIMNDLHLEPIFSRLSEDEFLRIKRHLYLREYKKGQVLFYEGDHRDRVYYLYSGLIRLEKNDPSANFSYIDYVKHNTFFPYGGLFTDDDYSYTAYAATDIEIFYISSKIFEEVVLGNKQQLLYIYKNLSRVLSYHEIRIRNTTTPSATERIVQALAIWMEDLGEENEDGTITIPYPLTIIELAKMSGTTRETTGTVVKSLKEDKLINYEKKLFTYLDVEHFHEYLT</sequence>
<dbReference type="SUPFAM" id="SSF46785">
    <property type="entry name" value="Winged helix' DNA-binding domain"/>
    <property type="match status" value="1"/>
</dbReference>
<comment type="caution">
    <text evidence="6">The sequence shown here is derived from an EMBL/GenBank/DDBJ whole genome shotgun (WGS) entry which is preliminary data.</text>
</comment>
<dbReference type="InterPro" id="IPR018490">
    <property type="entry name" value="cNMP-bd_dom_sf"/>
</dbReference>
<dbReference type="PANTHER" id="PTHR24567">
    <property type="entry name" value="CRP FAMILY TRANSCRIPTIONAL REGULATORY PROTEIN"/>
    <property type="match status" value="1"/>
</dbReference>
<dbReference type="Pfam" id="PF13545">
    <property type="entry name" value="HTH_Crp_2"/>
    <property type="match status" value="1"/>
</dbReference>
<name>A0ABT1WPK4_9LACT</name>
<keyword evidence="7" id="KW-1185">Reference proteome</keyword>
<evidence type="ECO:0000256" key="3">
    <source>
        <dbReference type="ARBA" id="ARBA00023163"/>
    </source>
</evidence>
<dbReference type="InterPro" id="IPR014710">
    <property type="entry name" value="RmlC-like_jellyroll"/>
</dbReference>
<evidence type="ECO:0000313" key="7">
    <source>
        <dbReference type="Proteomes" id="UP001059480"/>
    </source>
</evidence>
<dbReference type="Pfam" id="PF00027">
    <property type="entry name" value="cNMP_binding"/>
    <property type="match status" value="1"/>
</dbReference>
<dbReference type="SUPFAM" id="SSF51206">
    <property type="entry name" value="cAMP-binding domain-like"/>
    <property type="match status" value="1"/>
</dbReference>
<keyword evidence="2" id="KW-0238">DNA-binding</keyword>
<protein>
    <submittedName>
        <fullName evidence="6">Crp/Fnr family transcriptional regulator</fullName>
    </submittedName>
</protein>
<dbReference type="InterPro" id="IPR000595">
    <property type="entry name" value="cNMP-bd_dom"/>
</dbReference>
<dbReference type="PROSITE" id="PS51063">
    <property type="entry name" value="HTH_CRP_2"/>
    <property type="match status" value="1"/>
</dbReference>
<evidence type="ECO:0000259" key="4">
    <source>
        <dbReference type="PROSITE" id="PS50042"/>
    </source>
</evidence>
<dbReference type="SMART" id="SM00419">
    <property type="entry name" value="HTH_CRP"/>
    <property type="match status" value="1"/>
</dbReference>
<evidence type="ECO:0000256" key="2">
    <source>
        <dbReference type="ARBA" id="ARBA00023125"/>
    </source>
</evidence>
<keyword evidence="3" id="KW-0804">Transcription</keyword>
<organism evidence="6 7">
    <name type="scientific">Granulicatella seriolae</name>
    <dbReference type="NCBI Taxonomy" id="2967226"/>
    <lineage>
        <taxon>Bacteria</taxon>
        <taxon>Bacillati</taxon>
        <taxon>Bacillota</taxon>
        <taxon>Bacilli</taxon>
        <taxon>Lactobacillales</taxon>
        <taxon>Carnobacteriaceae</taxon>
        <taxon>Granulicatella</taxon>
    </lineage>
</organism>
<feature type="domain" description="Cyclic nucleotide-binding" evidence="4">
    <location>
        <begin position="18"/>
        <end position="138"/>
    </location>
</feature>
<gene>
    <name evidence="6" type="ORF">NPA36_07585</name>
</gene>
<dbReference type="Proteomes" id="UP001059480">
    <property type="component" value="Unassembled WGS sequence"/>
</dbReference>
<dbReference type="CDD" id="cd00038">
    <property type="entry name" value="CAP_ED"/>
    <property type="match status" value="1"/>
</dbReference>
<evidence type="ECO:0000259" key="5">
    <source>
        <dbReference type="PROSITE" id="PS51063"/>
    </source>
</evidence>
<proteinExistence type="predicted"/>
<feature type="domain" description="HTH crp-type" evidence="5">
    <location>
        <begin position="152"/>
        <end position="226"/>
    </location>
</feature>
<dbReference type="InterPro" id="IPR036390">
    <property type="entry name" value="WH_DNA-bd_sf"/>
</dbReference>
<evidence type="ECO:0000313" key="6">
    <source>
        <dbReference type="EMBL" id="MCQ9210411.1"/>
    </source>
</evidence>
<dbReference type="InterPro" id="IPR036388">
    <property type="entry name" value="WH-like_DNA-bd_sf"/>
</dbReference>
<reference evidence="6" key="3">
    <citation type="journal article" date="2023" name="Microbiol. Resour. Announc.">
        <title>Draft Genome Sequence of Granulicatella sp. Strain S8, Isolated from a Marine Fish, Seriola quinqueradiata.</title>
        <authorList>
            <person name="Lee M."/>
            <person name="Farooq A."/>
            <person name="Jeong J.B."/>
            <person name="Jung M.Y."/>
        </authorList>
    </citation>
    <scope>NUCLEOTIDE SEQUENCE</scope>
    <source>
        <strain evidence="6">S8</strain>
    </source>
</reference>
<dbReference type="PROSITE" id="PS50042">
    <property type="entry name" value="CNMP_BINDING_3"/>
    <property type="match status" value="1"/>
</dbReference>
<evidence type="ECO:0000256" key="1">
    <source>
        <dbReference type="ARBA" id="ARBA00023015"/>
    </source>
</evidence>
<dbReference type="InterPro" id="IPR012318">
    <property type="entry name" value="HTH_CRP"/>
</dbReference>
<dbReference type="RefSeq" id="WP_256945524.1">
    <property type="nucleotide sequence ID" value="NZ_JANHNZ010000007.1"/>
</dbReference>
<keyword evidence="1" id="KW-0805">Transcription regulation</keyword>
<dbReference type="Gene3D" id="2.60.120.10">
    <property type="entry name" value="Jelly Rolls"/>
    <property type="match status" value="1"/>
</dbReference>
<dbReference type="EMBL" id="JANHNZ010000007">
    <property type="protein sequence ID" value="MCQ9210411.1"/>
    <property type="molecule type" value="Genomic_DNA"/>
</dbReference>
<dbReference type="Gene3D" id="1.10.10.10">
    <property type="entry name" value="Winged helix-like DNA-binding domain superfamily/Winged helix DNA-binding domain"/>
    <property type="match status" value="1"/>
</dbReference>